<dbReference type="InterPro" id="IPR046535">
    <property type="entry name" value="DUF6600"/>
</dbReference>
<proteinExistence type="predicted"/>
<dbReference type="AlphaFoldDB" id="A0A366HSC9"/>
<feature type="compositionally biased region" description="Pro residues" evidence="1">
    <location>
        <begin position="411"/>
        <end position="421"/>
    </location>
</feature>
<protein>
    <submittedName>
        <fullName evidence="2">Uncharacterized protein</fullName>
    </submittedName>
</protein>
<dbReference type="EMBL" id="QNRR01000002">
    <property type="protein sequence ID" value="RBP46169.1"/>
    <property type="molecule type" value="Genomic_DNA"/>
</dbReference>
<evidence type="ECO:0000313" key="3">
    <source>
        <dbReference type="Proteomes" id="UP000253426"/>
    </source>
</evidence>
<gene>
    <name evidence="2" type="ORF">DES53_102555</name>
</gene>
<accession>A0A366HSC9</accession>
<dbReference type="OrthoDB" id="5485224at2"/>
<evidence type="ECO:0000313" key="2">
    <source>
        <dbReference type="EMBL" id="RBP46169.1"/>
    </source>
</evidence>
<evidence type="ECO:0000256" key="1">
    <source>
        <dbReference type="SAM" id="MobiDB-lite"/>
    </source>
</evidence>
<keyword evidence="3" id="KW-1185">Reference proteome</keyword>
<dbReference type="Proteomes" id="UP000253426">
    <property type="component" value="Unassembled WGS sequence"/>
</dbReference>
<sequence length="624" mass="69399">MPTARADATVDIDYFYDALSPYGDWVQVEGYGYCFQPFVTVDDPEWRPYTDGQWAYTDAGWTWVSNEDFGWATYHYGRWMKAGTVWLWVPGDEWAPAWVSWRSSPEYVGWAPLPPEAVWQPDVGFSVAVDTTYDIGPAYYSFVAIRYFGAPRLRTYVEPWHRNVDYVRWTNNCTHITYRQSDVRVRNIFIGGPDYVEINRYSERPLRRMTLRRDDAFDPGNLDRDRRSLRIREEGDSLVVAAPRVTLADRKAPPSDKIKARLDKSAVDRGWRGFKQEEVGSVREKLNREVAEAKTRPGRGGPPDAPTGPDGTRGRERGPDSTVTPGGRAPKALPGTDETPGRGDRTPGMRRPGEDGSNARIPGRPGDDTPPGARGPRRPGDTEELNKDRDGRRGPDSTNRGRVPESADRPPVGPGPGVPPEMKPKDDDNRGKPEGRRGSREGESVRPGAGNTVSPVVPRPGGVPPEGNRKVTPPTERKPDLTPGEGPDRRGRAVRPDTSSGENAIPKPDRTPKPDKAERKIDRTPDTPPAPRNIAPPVAPVPTPRPEIRKPEQPREEMRRRPEGNESARPQKIERPEAPRPQQIQRPEAPRPQPSNPAAAGGGGGGHKEKGDKKDEDEKGKRGR</sequence>
<feature type="compositionally biased region" description="Low complexity" evidence="1">
    <location>
        <begin position="360"/>
        <end position="374"/>
    </location>
</feature>
<name>A0A366HSC9_9BACT</name>
<feature type="region of interest" description="Disordered" evidence="1">
    <location>
        <begin position="291"/>
        <end position="624"/>
    </location>
</feature>
<feature type="compositionally biased region" description="Basic and acidic residues" evidence="1">
    <location>
        <begin position="475"/>
        <end position="495"/>
    </location>
</feature>
<feature type="compositionally biased region" description="Basic and acidic residues" evidence="1">
    <location>
        <begin position="422"/>
        <end position="444"/>
    </location>
</feature>
<feature type="compositionally biased region" description="Basic and acidic residues" evidence="1">
    <location>
        <begin position="378"/>
        <end position="395"/>
    </location>
</feature>
<feature type="compositionally biased region" description="Basic and acidic residues" evidence="1">
    <location>
        <begin position="546"/>
        <end position="578"/>
    </location>
</feature>
<feature type="compositionally biased region" description="Basic and acidic residues" evidence="1">
    <location>
        <begin position="507"/>
        <end position="525"/>
    </location>
</feature>
<feature type="compositionally biased region" description="Basic and acidic residues" evidence="1">
    <location>
        <begin position="339"/>
        <end position="354"/>
    </location>
</feature>
<comment type="caution">
    <text evidence="2">The sequence shown here is derived from an EMBL/GenBank/DDBJ whole genome shotgun (WGS) entry which is preliminary data.</text>
</comment>
<reference evidence="2 3" key="1">
    <citation type="submission" date="2018-06" db="EMBL/GenBank/DDBJ databases">
        <title>Genomic Encyclopedia of Type Strains, Phase IV (KMG-IV): sequencing the most valuable type-strain genomes for metagenomic binning, comparative biology and taxonomic classification.</title>
        <authorList>
            <person name="Goeker M."/>
        </authorList>
    </citation>
    <scope>NUCLEOTIDE SEQUENCE [LARGE SCALE GENOMIC DNA]</scope>
    <source>
        <strain evidence="2 3">DSM 25532</strain>
    </source>
</reference>
<dbReference type="Pfam" id="PF20245">
    <property type="entry name" value="DUF6600"/>
    <property type="match status" value="1"/>
</dbReference>
<organism evidence="2 3">
    <name type="scientific">Roseimicrobium gellanilyticum</name>
    <dbReference type="NCBI Taxonomy" id="748857"/>
    <lineage>
        <taxon>Bacteria</taxon>
        <taxon>Pseudomonadati</taxon>
        <taxon>Verrucomicrobiota</taxon>
        <taxon>Verrucomicrobiia</taxon>
        <taxon>Verrucomicrobiales</taxon>
        <taxon>Verrucomicrobiaceae</taxon>
        <taxon>Roseimicrobium</taxon>
    </lineage>
</organism>
<feature type="compositionally biased region" description="Basic and acidic residues" evidence="1">
    <location>
        <begin position="606"/>
        <end position="624"/>
    </location>
</feature>